<dbReference type="GO" id="GO:0046856">
    <property type="term" value="P:phosphatidylinositol dephosphorylation"/>
    <property type="evidence" value="ECO:0007669"/>
    <property type="project" value="TreeGrafter"/>
</dbReference>
<protein>
    <recommendedName>
        <fullName evidence="6">SAC domain-containing protein</fullName>
    </recommendedName>
</protein>
<feature type="region of interest" description="Disordered" evidence="1">
    <location>
        <begin position="552"/>
        <end position="572"/>
    </location>
</feature>
<evidence type="ECO:0000256" key="1">
    <source>
        <dbReference type="SAM" id="MobiDB-lite"/>
    </source>
</evidence>
<feature type="compositionally biased region" description="Polar residues" evidence="1">
    <location>
        <begin position="928"/>
        <end position="938"/>
    </location>
</feature>
<feature type="compositionally biased region" description="Low complexity" evidence="1">
    <location>
        <begin position="376"/>
        <end position="389"/>
    </location>
</feature>
<dbReference type="PROSITE" id="PS51791">
    <property type="entry name" value="HSAC2"/>
    <property type="match status" value="1"/>
</dbReference>
<dbReference type="Proteomes" id="UP000033483">
    <property type="component" value="Unassembled WGS sequence"/>
</dbReference>
<evidence type="ECO:0000313" key="5">
    <source>
        <dbReference type="Proteomes" id="UP000033483"/>
    </source>
</evidence>
<evidence type="ECO:0000259" key="3">
    <source>
        <dbReference type="PROSITE" id="PS51791"/>
    </source>
</evidence>
<feature type="domain" description="HSac2" evidence="3">
    <location>
        <begin position="761"/>
        <end position="910"/>
    </location>
</feature>
<feature type="region of interest" description="Disordered" evidence="1">
    <location>
        <begin position="376"/>
        <end position="416"/>
    </location>
</feature>
<feature type="compositionally biased region" description="Basic and acidic residues" evidence="1">
    <location>
        <begin position="390"/>
        <end position="416"/>
    </location>
</feature>
<dbReference type="InterPro" id="IPR034753">
    <property type="entry name" value="hSac2"/>
</dbReference>
<feature type="region of interest" description="Disordered" evidence="1">
    <location>
        <begin position="889"/>
        <end position="915"/>
    </location>
</feature>
<dbReference type="GO" id="GO:0043812">
    <property type="term" value="F:phosphatidylinositol-4-phosphate phosphatase activity"/>
    <property type="evidence" value="ECO:0007669"/>
    <property type="project" value="TreeGrafter"/>
</dbReference>
<feature type="region of interest" description="Disordered" evidence="1">
    <location>
        <begin position="928"/>
        <end position="961"/>
    </location>
</feature>
<evidence type="ECO:0008006" key="6">
    <source>
        <dbReference type="Google" id="ProtNLM"/>
    </source>
</evidence>
<name>A0A0F4Z7G7_9PEZI</name>
<feature type="compositionally biased region" description="Low complexity" evidence="1">
    <location>
        <begin position="890"/>
        <end position="908"/>
    </location>
</feature>
<reference evidence="4 5" key="1">
    <citation type="submission" date="2015-03" db="EMBL/GenBank/DDBJ databases">
        <authorList>
            <person name="Radwan O."/>
            <person name="Al-Naeli F.A."/>
            <person name="Rendon G.A."/>
            <person name="Fields C."/>
        </authorList>
    </citation>
    <scope>NUCLEOTIDE SEQUENCE [LARGE SCALE GENOMIC DNA]</scope>
    <source>
        <strain evidence="4">CR-DP1</strain>
    </source>
</reference>
<keyword evidence="5" id="KW-1185">Reference proteome</keyword>
<dbReference type="PANTHER" id="PTHR45662:SF7">
    <property type="entry name" value="SACI DOMAIN PROTEIN (AFU_ORTHOLOGUE AFUA_1G15890)"/>
    <property type="match status" value="1"/>
</dbReference>
<dbReference type="AlphaFoldDB" id="A0A0F4Z7G7"/>
<gene>
    <name evidence="4" type="ORF">TD95_000147</name>
</gene>
<comment type="caution">
    <text evidence="4">The sequence shown here is derived from an EMBL/GenBank/DDBJ whole genome shotgun (WGS) entry which is preliminary data.</text>
</comment>
<feature type="region of interest" description="Disordered" evidence="1">
    <location>
        <begin position="130"/>
        <end position="187"/>
    </location>
</feature>
<dbReference type="GO" id="GO:0005783">
    <property type="term" value="C:endoplasmic reticulum"/>
    <property type="evidence" value="ECO:0007669"/>
    <property type="project" value="TreeGrafter"/>
</dbReference>
<evidence type="ECO:0000313" key="4">
    <source>
        <dbReference type="EMBL" id="KKA26447.1"/>
    </source>
</evidence>
<dbReference type="OrthoDB" id="405996at2759"/>
<sequence length="1080" mass="118041">MAGLARKLTISATADGLVIQPLTSKGQRSSAPLKIRYGEAAVSASSSSGLLSPTTVEAAIARPVASFEAFGIVGLITVSKLSFLITITRREVVAQISGSPVYVVSEVAITPCSSQRDAEEAIEKTIKHLARNRGQAAADSDANADSDSDSDSSDSEIDEPPVPDDDVDDSAPREYDASTVAASPAKPSSIAENVISKRGSYGRFAQSWFSKAGWMLEHKRSMGLSEDGRNASNKAASIAESEDYDEGLIYGDTPPPLPSATPTPALLPKLIRTLRVYFGTSRSFYFSYDYDITRSWQAKQAVPPNAATQPLYRRVDETYFWNRHMVQPFIDGGDESFILPLMQGFVGQTSFVVDSCPPQKDTDAPLEAVEMAMLSAEGSLSSSPSAGSAGERKKETERKSETEKKNETGTEAEQKLRPTETAFLLTLISRRSTRRAGLRYLRRGIDDEGNVANNVETEQVLSSVDWAPERPVYSFVQIRGSIPVFFTQTAYSLKPIPVLQHSPEANYAAFTKHFDRLARMYGKLQVVNLVEKKGIEKNIGETYQRYVAQRNEEVATSEGTDSSTATDSSKEKATDNTIPFEWFDFHHACRGMKFENVSQLLEKLRGQLEAFGSSVTRNGILTKRQTGVLRTNCMDCLDRTNVCQSSFAKHMLEQQLKELGFDMSAQLDQQTAWFNTLWADNGDAVSNQYASTAAMKGDYTRFRKRDYRGTLNDIGLSLTRFYNGMVNDYFSQAAIDFVLGNVTSMVFDEFEANMMTKDPAVSMSRVRDQAIEQCQKRVVANEQEEFIGGWVLLSPQNSDSLRSEPLQEVVLLLTDAALYLCRYDWSLDKVSSFERIDLSHITSIKAGVYITSTLTALYMDEQRNVGFVVAYQPGKEDFIRTNTRTLSTLGEAGPVSGESGVSESTTAGVLPSAETDVSVSVETGASAKTTISTLTEPQSVPIPSGLTSPRSIPLPPSPLSSPSLAANIPSSLAELLSGNSKSRAPQKRIVAFKAPYMTSSLASNADEAGGTASPLTEMQKVDAICAEIERLVMMHMPREAGEMPTGMVERADVISLEEAKKSTGLFDTLGYAIKKMVWAS</sequence>
<dbReference type="EMBL" id="LAEV01002192">
    <property type="protein sequence ID" value="KKA26447.1"/>
    <property type="molecule type" value="Genomic_DNA"/>
</dbReference>
<accession>A0A0F4Z7G7</accession>
<evidence type="ECO:0000259" key="2">
    <source>
        <dbReference type="PROSITE" id="PS50275"/>
    </source>
</evidence>
<organism evidence="4 5">
    <name type="scientific">Thielaviopsis punctulata</name>
    <dbReference type="NCBI Taxonomy" id="72032"/>
    <lineage>
        <taxon>Eukaryota</taxon>
        <taxon>Fungi</taxon>
        <taxon>Dikarya</taxon>
        <taxon>Ascomycota</taxon>
        <taxon>Pezizomycotina</taxon>
        <taxon>Sordariomycetes</taxon>
        <taxon>Hypocreomycetidae</taxon>
        <taxon>Microascales</taxon>
        <taxon>Ceratocystidaceae</taxon>
        <taxon>Thielaviopsis</taxon>
    </lineage>
</organism>
<feature type="domain" description="SAC" evidence="2">
    <location>
        <begin position="280"/>
        <end position="691"/>
    </location>
</feature>
<feature type="compositionally biased region" description="Polar residues" evidence="1">
    <location>
        <begin position="557"/>
        <end position="567"/>
    </location>
</feature>
<dbReference type="Pfam" id="PF12456">
    <property type="entry name" value="hSac2"/>
    <property type="match status" value="1"/>
</dbReference>
<dbReference type="Pfam" id="PF02383">
    <property type="entry name" value="Syja_N"/>
    <property type="match status" value="1"/>
</dbReference>
<feature type="compositionally biased region" description="Acidic residues" evidence="1">
    <location>
        <begin position="142"/>
        <end position="169"/>
    </location>
</feature>
<dbReference type="PROSITE" id="PS50275">
    <property type="entry name" value="SAC"/>
    <property type="match status" value="1"/>
</dbReference>
<dbReference type="InterPro" id="IPR002013">
    <property type="entry name" value="SAC_dom"/>
</dbReference>
<dbReference type="InterPro" id="IPR022158">
    <property type="entry name" value="Inositol_phosphatase"/>
</dbReference>
<dbReference type="PANTHER" id="PTHR45662">
    <property type="entry name" value="PHOSPHATIDYLINOSITIDE PHOSPHATASE SAC1"/>
    <property type="match status" value="1"/>
</dbReference>
<proteinExistence type="predicted"/>